<evidence type="ECO:0000313" key="4">
    <source>
        <dbReference type="Proteomes" id="UP000298358"/>
    </source>
</evidence>
<reference evidence="3 4" key="1">
    <citation type="submission" date="2019-03" db="EMBL/GenBank/DDBJ databases">
        <title>Diversity of the mouse oral microbiome.</title>
        <authorList>
            <person name="Joseph S."/>
            <person name="Aduse-Opoku J."/>
            <person name="Curtis M."/>
            <person name="Wade W."/>
            <person name="Hashim A."/>
        </authorList>
    </citation>
    <scope>NUCLEOTIDE SEQUENCE [LARGE SCALE GENOMIC DNA]</scope>
    <source>
        <strain evidence="3 4">P1012</strain>
    </source>
</reference>
<feature type="transmembrane region" description="Helical" evidence="2">
    <location>
        <begin position="111"/>
        <end position="139"/>
    </location>
</feature>
<evidence type="ECO:0000313" key="3">
    <source>
        <dbReference type="EMBL" id="TFU33136.1"/>
    </source>
</evidence>
<name>A0A4Y9FW91_9MICO</name>
<keyword evidence="2" id="KW-1133">Transmembrane helix</keyword>
<sequence length="289" mass="29314">MDLPGIGAGLGATLAGVGAFVLQLIVFLVILLIGWLIAKGVVKALTFLLNKIGFQRVLDRSGLTKLLAPTGISAIDLLLKLIYYFILLITLQLALGAFGQDNPVSQIVNDIVAFIPSALVAVVIVIVVSAIANVVGDLLRPVLSRFSFGPLLTRIVVIAIIALGVIAALNQIGVAVTVTMPILIAVLAAIVGVVVVGVGGGLIKPMQSRWEGWLGALSHEAAKAPAPAAATRATTPGAATPTTGAPPAGAPSDPATAPTRPNPAAHDVPPVPPVPPTPPLTRPGETPPA</sequence>
<comment type="caution">
    <text evidence="3">The sequence shown here is derived from an EMBL/GenBank/DDBJ whole genome shotgun (WGS) entry which is preliminary data.</text>
</comment>
<feature type="region of interest" description="Disordered" evidence="1">
    <location>
        <begin position="225"/>
        <end position="289"/>
    </location>
</feature>
<gene>
    <name evidence="3" type="ORF">E4U02_07245</name>
</gene>
<keyword evidence="2" id="KW-0472">Membrane</keyword>
<dbReference type="EMBL" id="SPQB01000013">
    <property type="protein sequence ID" value="TFU33136.1"/>
    <property type="molecule type" value="Genomic_DNA"/>
</dbReference>
<dbReference type="InterPro" id="IPR008910">
    <property type="entry name" value="MSC_TM_helix"/>
</dbReference>
<feature type="compositionally biased region" description="Pro residues" evidence="1">
    <location>
        <begin position="269"/>
        <end position="289"/>
    </location>
</feature>
<dbReference type="RefSeq" id="WP_135114181.1">
    <property type="nucleotide sequence ID" value="NZ_JADGLL010000013.1"/>
</dbReference>
<feature type="transmembrane region" description="Helical" evidence="2">
    <location>
        <begin position="12"/>
        <end position="38"/>
    </location>
</feature>
<evidence type="ECO:0000256" key="2">
    <source>
        <dbReference type="SAM" id="Phobius"/>
    </source>
</evidence>
<dbReference type="AlphaFoldDB" id="A0A4Y9FW91"/>
<dbReference type="Proteomes" id="UP000298358">
    <property type="component" value="Unassembled WGS sequence"/>
</dbReference>
<feature type="transmembrane region" description="Helical" evidence="2">
    <location>
        <begin position="178"/>
        <end position="203"/>
    </location>
</feature>
<feature type="compositionally biased region" description="Low complexity" evidence="1">
    <location>
        <begin position="225"/>
        <end position="268"/>
    </location>
</feature>
<organism evidence="3 4">
    <name type="scientific">Microbacterium paludicola</name>
    <dbReference type="NCBI Taxonomy" id="300019"/>
    <lineage>
        <taxon>Bacteria</taxon>
        <taxon>Bacillati</taxon>
        <taxon>Actinomycetota</taxon>
        <taxon>Actinomycetes</taxon>
        <taxon>Micrococcales</taxon>
        <taxon>Microbacteriaceae</taxon>
        <taxon>Microbacterium</taxon>
    </lineage>
</organism>
<protein>
    <recommendedName>
        <fullName evidence="5">Small-conductance mechanosensitive ion channel</fullName>
    </recommendedName>
</protein>
<evidence type="ECO:0008006" key="5">
    <source>
        <dbReference type="Google" id="ProtNLM"/>
    </source>
</evidence>
<dbReference type="OrthoDB" id="5184470at2"/>
<keyword evidence="2" id="KW-0812">Transmembrane</keyword>
<evidence type="ECO:0000256" key="1">
    <source>
        <dbReference type="SAM" id="MobiDB-lite"/>
    </source>
</evidence>
<proteinExistence type="predicted"/>
<feature type="transmembrane region" description="Helical" evidence="2">
    <location>
        <begin position="151"/>
        <end position="172"/>
    </location>
</feature>
<keyword evidence="4" id="KW-1185">Reference proteome</keyword>
<dbReference type="Pfam" id="PF05552">
    <property type="entry name" value="MS_channel_1st_1"/>
    <property type="match status" value="2"/>
</dbReference>
<feature type="transmembrane region" description="Helical" evidence="2">
    <location>
        <begin position="81"/>
        <end position="99"/>
    </location>
</feature>
<accession>A0A4Y9FW91</accession>